<keyword evidence="10" id="KW-0406">Ion transport</keyword>
<keyword evidence="4 10" id="KW-1133">Transmembrane helix</keyword>
<keyword evidence="3 10" id="KW-0812">Transmembrane</keyword>
<evidence type="ECO:0000256" key="5">
    <source>
        <dbReference type="ARBA" id="ARBA00023136"/>
    </source>
</evidence>
<keyword evidence="10" id="KW-0479">Metal-binding</keyword>
<keyword evidence="10" id="KW-0813">Transport</keyword>
<evidence type="ECO:0000256" key="8">
    <source>
        <dbReference type="ARBA" id="ARBA00035585"/>
    </source>
</evidence>
<feature type="transmembrane region" description="Helical" evidence="10">
    <location>
        <begin position="40"/>
        <end position="59"/>
    </location>
</feature>
<evidence type="ECO:0000256" key="9">
    <source>
        <dbReference type="ARBA" id="ARBA00049940"/>
    </source>
</evidence>
<dbReference type="EMBL" id="BAAALX010000008">
    <property type="protein sequence ID" value="GAA1512226.1"/>
    <property type="molecule type" value="Genomic_DNA"/>
</dbReference>
<dbReference type="Proteomes" id="UP001500177">
    <property type="component" value="Unassembled WGS sequence"/>
</dbReference>
<evidence type="ECO:0000256" key="10">
    <source>
        <dbReference type="HAMAP-Rule" id="MF_00454"/>
    </source>
</evidence>
<protein>
    <recommendedName>
        <fullName evidence="10">Fluoride-specific ion channel FluC</fullName>
    </recommendedName>
</protein>
<dbReference type="PANTHER" id="PTHR28259:SF1">
    <property type="entry name" value="FLUORIDE EXPORT PROTEIN 1-RELATED"/>
    <property type="match status" value="1"/>
</dbReference>
<comment type="similarity">
    <text evidence="7 10">Belongs to the fluoride channel Fluc/FEX (TC 1.A.43) family.</text>
</comment>
<dbReference type="Pfam" id="PF02537">
    <property type="entry name" value="CRCB"/>
    <property type="match status" value="1"/>
</dbReference>
<comment type="function">
    <text evidence="9 10">Fluoride-specific ion channel. Important for reducing fluoride concentration in the cell, thus reducing its toxicity.</text>
</comment>
<evidence type="ECO:0000256" key="3">
    <source>
        <dbReference type="ARBA" id="ARBA00022692"/>
    </source>
</evidence>
<proteinExistence type="inferred from homology"/>
<accession>A0ABN2A756</accession>
<evidence type="ECO:0000256" key="4">
    <source>
        <dbReference type="ARBA" id="ARBA00022989"/>
    </source>
</evidence>
<evidence type="ECO:0000256" key="6">
    <source>
        <dbReference type="ARBA" id="ARBA00023303"/>
    </source>
</evidence>
<dbReference type="PANTHER" id="PTHR28259">
    <property type="entry name" value="FLUORIDE EXPORT PROTEIN 1-RELATED"/>
    <property type="match status" value="1"/>
</dbReference>
<keyword evidence="10" id="KW-0915">Sodium</keyword>
<comment type="caution">
    <text evidence="11">The sequence shown here is derived from an EMBL/GenBank/DDBJ whole genome shotgun (WGS) entry which is preliminary data.</text>
</comment>
<feature type="binding site" evidence="10">
    <location>
        <position position="76"/>
    </location>
    <ligand>
        <name>Na(+)</name>
        <dbReference type="ChEBI" id="CHEBI:29101"/>
        <note>structural</note>
    </ligand>
</feature>
<dbReference type="InterPro" id="IPR003691">
    <property type="entry name" value="FluC"/>
</dbReference>
<keyword evidence="2 10" id="KW-1003">Cell membrane</keyword>
<evidence type="ECO:0000313" key="11">
    <source>
        <dbReference type="EMBL" id="GAA1512226.1"/>
    </source>
</evidence>
<keyword evidence="12" id="KW-1185">Reference proteome</keyword>
<sequence length="131" mass="13461">MSPLLFIAIAVAGGLGAGVRMLVDGAHKVWSPRSTPWSTLLINVSGSLVLGFLTGLASAQLLPEAWHLVLGTGFLGGYTTFSTASFETISLIEEHKWGPSLLSGLGTLIFATAAAGLGLWLGGLSWVSPGP</sequence>
<comment type="catalytic activity">
    <reaction evidence="8">
        <text>fluoride(in) = fluoride(out)</text>
        <dbReference type="Rhea" id="RHEA:76159"/>
        <dbReference type="ChEBI" id="CHEBI:17051"/>
    </reaction>
    <physiologicalReaction direction="left-to-right" evidence="8">
        <dbReference type="Rhea" id="RHEA:76160"/>
    </physiologicalReaction>
</comment>
<feature type="transmembrane region" description="Helical" evidence="10">
    <location>
        <begin position="66"/>
        <end position="86"/>
    </location>
</feature>
<comment type="subcellular location">
    <subcellularLocation>
        <location evidence="1 10">Cell membrane</location>
        <topology evidence="1 10">Multi-pass membrane protein</topology>
    </subcellularLocation>
</comment>
<evidence type="ECO:0000256" key="1">
    <source>
        <dbReference type="ARBA" id="ARBA00004651"/>
    </source>
</evidence>
<evidence type="ECO:0000256" key="2">
    <source>
        <dbReference type="ARBA" id="ARBA00022475"/>
    </source>
</evidence>
<feature type="transmembrane region" description="Helical" evidence="10">
    <location>
        <begin position="106"/>
        <end position="127"/>
    </location>
</feature>
<keyword evidence="6 10" id="KW-0407">Ion channel</keyword>
<gene>
    <name evidence="10" type="primary">fluC</name>
    <name evidence="10" type="synonym">crcB</name>
    <name evidence="11" type="ORF">GCM10009690_14070</name>
</gene>
<organism evidence="11 12">
    <name type="scientific">Brevibacterium permense</name>
    <dbReference type="NCBI Taxonomy" id="234834"/>
    <lineage>
        <taxon>Bacteria</taxon>
        <taxon>Bacillati</taxon>
        <taxon>Actinomycetota</taxon>
        <taxon>Actinomycetes</taxon>
        <taxon>Micrococcales</taxon>
        <taxon>Brevibacteriaceae</taxon>
        <taxon>Brevibacterium</taxon>
    </lineage>
</organism>
<name>A0ABN2A756_9MICO</name>
<evidence type="ECO:0000256" key="7">
    <source>
        <dbReference type="ARBA" id="ARBA00035120"/>
    </source>
</evidence>
<comment type="activity regulation">
    <text evidence="10">Na(+) is not transported, but it plays an essential structural role and its presence is essential for fluoride channel function.</text>
</comment>
<evidence type="ECO:0000313" key="12">
    <source>
        <dbReference type="Proteomes" id="UP001500177"/>
    </source>
</evidence>
<reference evidence="11 12" key="1">
    <citation type="journal article" date="2019" name="Int. J. Syst. Evol. Microbiol.">
        <title>The Global Catalogue of Microorganisms (GCM) 10K type strain sequencing project: providing services to taxonomists for standard genome sequencing and annotation.</title>
        <authorList>
            <consortium name="The Broad Institute Genomics Platform"/>
            <consortium name="The Broad Institute Genome Sequencing Center for Infectious Disease"/>
            <person name="Wu L."/>
            <person name="Ma J."/>
        </authorList>
    </citation>
    <scope>NUCLEOTIDE SEQUENCE [LARGE SCALE GENOMIC DNA]</scope>
    <source>
        <strain evidence="11 12">JCM 13318</strain>
    </source>
</reference>
<feature type="binding site" evidence="10">
    <location>
        <position position="79"/>
    </location>
    <ligand>
        <name>Na(+)</name>
        <dbReference type="ChEBI" id="CHEBI:29101"/>
        <note>structural</note>
    </ligand>
</feature>
<dbReference type="RefSeq" id="WP_173156778.1">
    <property type="nucleotide sequence ID" value="NZ_BAAALX010000008.1"/>
</dbReference>
<dbReference type="NCBIfam" id="TIGR00494">
    <property type="entry name" value="crcB"/>
    <property type="match status" value="1"/>
</dbReference>
<keyword evidence="5 10" id="KW-0472">Membrane</keyword>
<dbReference type="HAMAP" id="MF_00454">
    <property type="entry name" value="FluC"/>
    <property type="match status" value="1"/>
</dbReference>